<evidence type="ECO:0000256" key="1">
    <source>
        <dbReference type="SAM" id="Phobius"/>
    </source>
</evidence>
<keyword evidence="3" id="KW-1185">Reference proteome</keyword>
<organism evidence="2 3">
    <name type="scientific">Methanolobus mangrovi</name>
    <dbReference type="NCBI Taxonomy" id="3072977"/>
    <lineage>
        <taxon>Archaea</taxon>
        <taxon>Methanobacteriati</taxon>
        <taxon>Methanobacteriota</taxon>
        <taxon>Stenosarchaea group</taxon>
        <taxon>Methanomicrobia</taxon>
        <taxon>Methanosarcinales</taxon>
        <taxon>Methanosarcinaceae</taxon>
        <taxon>Methanolobus</taxon>
    </lineage>
</organism>
<dbReference type="AlphaFoldDB" id="A0AA51UGD4"/>
<dbReference type="KEGG" id="mmav:RE476_02275"/>
<feature type="transmembrane region" description="Helical" evidence="1">
    <location>
        <begin position="50"/>
        <end position="69"/>
    </location>
</feature>
<keyword evidence="1" id="KW-1133">Transmembrane helix</keyword>
<dbReference type="RefSeq" id="WP_309308781.1">
    <property type="nucleotide sequence ID" value="NZ_CP133594.1"/>
</dbReference>
<dbReference type="EMBL" id="CP133594">
    <property type="protein sequence ID" value="WMW22665.1"/>
    <property type="molecule type" value="Genomic_DNA"/>
</dbReference>
<dbReference type="GeneID" id="84228930"/>
<feature type="transmembrane region" description="Helical" evidence="1">
    <location>
        <begin position="25"/>
        <end position="44"/>
    </location>
</feature>
<keyword evidence="1" id="KW-0812">Transmembrane</keyword>
<dbReference type="Proteomes" id="UP001183006">
    <property type="component" value="Chromosome"/>
</dbReference>
<protein>
    <submittedName>
        <fullName evidence="2">Uncharacterized protein</fullName>
    </submittedName>
</protein>
<reference evidence="2" key="1">
    <citation type="submission" date="2023-08" db="EMBL/GenBank/DDBJ databases">
        <title>Methanolobus mangrovi sp. nov. and Methanolobus sediminis sp. nov, two novel methylotrophic methanogens isolated from mangrove sediments in China.</title>
        <authorList>
            <person name="Zhou J."/>
        </authorList>
    </citation>
    <scope>NUCLEOTIDE SEQUENCE</scope>
    <source>
        <strain evidence="2">FTZ2</strain>
    </source>
</reference>
<gene>
    <name evidence="2" type="ORF">RE476_02275</name>
</gene>
<evidence type="ECO:0000313" key="3">
    <source>
        <dbReference type="Proteomes" id="UP001183006"/>
    </source>
</evidence>
<name>A0AA51UGD4_9EURY</name>
<keyword evidence="1" id="KW-0472">Membrane</keyword>
<evidence type="ECO:0000313" key="2">
    <source>
        <dbReference type="EMBL" id="WMW22665.1"/>
    </source>
</evidence>
<proteinExistence type="predicted"/>
<sequence>MNEEKKHIIHEKQRYVSIIYRNRKLLKVNVLILSIGLALSYLGHEGIGEPIIWLGIIIFGYATVSILMAKKQLKQ</sequence>
<accession>A0AA51UGD4</accession>